<sequence length="1099" mass="120589">MNKKFLSAVLFGALMVSSTGTFVSCKDYDDDITNLQDQIDQQKTLSEKLAAVETSISNLQSAQTELGQQIANVQSAAEEAALKAQEAAIKAAKEDLEAAKSELKKAIEASASATEESIKKATEAINTELAKVQGQVETLMALNDKVTSLEAADVALAGSIAELDKKVAENAVAIGKMEAALAAQQTALEEFKTATGTDVAGIQEEIKKLQDALDNLSNTEDFSELASNVKALQDKVTSLSTEIQNINSELDMVWAAIAKGVTHVSLHAGGSIEASGSMIINDKPVVATQANVPLLSARALSTWTFGEDYTNAVSFVKGERTRLKATMVVRVSPVTASLDKKDIHFISTQLENGAPVDLVEKGLVEVVDVKPYDGEVLTRAVSSTGLWTVEVEVNKDYDETDFDKATTVVKNDIKDEAGDTGNQISTPSEKSVLFAVKVADSDNVSRAAVSEYALAFTKEEATPKDELDYFVWVDNKGYNVENLHNRFKYSEEDPTQEVAPKEYTWKSGVAATPVFEGALANTNEDTNDDRQTKCITNGVVAEPVVSSTEESFKIKLSDDILASATHFYVELDKKRALSSDDSEIRTWNLYEPNIIGINEVYEVKSHGPEVTIGFKINDINDVIGFRVYAVNSNGTLVDPDGRAFYVRVGAVADVISAETTIIGDANFTGTVTNMLKNQSAKVDVAQAMKDRFAKEDADKTFNDLVLKTDKVYKKTDGTAYSTNAFYVYFEVEGEDELIKLDDFKTQIGDNLTDLAKIKSIVTTRNENIQITDYVDDQVYNGTVSITNKNGIAISTLNVSMKKVVPTTLPAGTKWNPAQLQSDGKTYKCYVLPNVWGVTNATTATMKITDMFDIDEKISDANQYAFYFTTNDPKVNRKVAGYADANLLTLTKADNEFKMIDDVTPYDAYVTYNYGKVSSKTPTLDIVIDNQKENWKAIYCNIHGASYSFDWTKNDKLETVTGFDEKWMAKEGNSIAEQAAKVTYGVDFHFYISESKSIYMDTAIYGTSAYHAIYNGWLANYKYGLEIVKEKCSFETSDNPGKPSRYFKIVWSNNRPTSLEALDFNSNPTGNVAAVLKITVKDNFGNERVIEMDMTIVPNI</sequence>
<accession>A0AA95HLJ7</accession>
<gene>
    <name evidence="3" type="ORF">QNN11_01640</name>
</gene>
<reference evidence="3" key="1">
    <citation type="journal article" date="2023" name="Nat. Commun.">
        <title>Identification of a novel Human Milk Oligosaccharides utilization cluster in the infant gut commensal Bacteroides dorei.</title>
        <authorList>
            <person name="Kijner S."/>
            <person name="Ennis D."/>
            <person name="Shmorak S."/>
            <person name="Florentin A."/>
            <person name="Yassour M."/>
        </authorList>
    </citation>
    <scope>NUCLEOTIDE SEQUENCE</scope>
    <source>
        <strain evidence="3">2</strain>
    </source>
</reference>
<evidence type="ECO:0000256" key="1">
    <source>
        <dbReference type="SAM" id="Coils"/>
    </source>
</evidence>
<proteinExistence type="predicted"/>
<feature type="coiled-coil region" evidence="1">
    <location>
        <begin position="199"/>
        <end position="249"/>
    </location>
</feature>
<dbReference type="GO" id="GO:0006302">
    <property type="term" value="P:double-strand break repair"/>
    <property type="evidence" value="ECO:0007669"/>
    <property type="project" value="TreeGrafter"/>
</dbReference>
<name>A0AA95HLJ7_9BACT</name>
<evidence type="ECO:0008006" key="5">
    <source>
        <dbReference type="Google" id="ProtNLM"/>
    </source>
</evidence>
<evidence type="ECO:0000313" key="4">
    <source>
        <dbReference type="Proteomes" id="UP001177934"/>
    </source>
</evidence>
<organism evidence="3 4">
    <name type="scientific">Phocaeicola dorei</name>
    <dbReference type="NCBI Taxonomy" id="357276"/>
    <lineage>
        <taxon>Bacteria</taxon>
        <taxon>Pseudomonadati</taxon>
        <taxon>Bacteroidota</taxon>
        <taxon>Bacteroidia</taxon>
        <taxon>Bacteroidales</taxon>
        <taxon>Bacteroidaceae</taxon>
        <taxon>Phocaeicola</taxon>
    </lineage>
</organism>
<feature type="chain" id="PRO_5043279450" description="Cell surface protein" evidence="2">
    <location>
        <begin position="24"/>
        <end position="1099"/>
    </location>
</feature>
<keyword evidence="2" id="KW-0732">Signal</keyword>
<dbReference type="GO" id="GO:0000722">
    <property type="term" value="P:telomere maintenance via recombination"/>
    <property type="evidence" value="ECO:0007669"/>
    <property type="project" value="TreeGrafter"/>
</dbReference>
<dbReference type="AlphaFoldDB" id="A0AA95HLJ7"/>
<dbReference type="PANTHER" id="PTHR18867:SF12">
    <property type="entry name" value="DNA REPAIR PROTEIN RAD50"/>
    <property type="match status" value="1"/>
</dbReference>
<dbReference type="EMBL" id="CP126056">
    <property type="protein sequence ID" value="WHX10286.1"/>
    <property type="molecule type" value="Genomic_DNA"/>
</dbReference>
<evidence type="ECO:0000313" key="3">
    <source>
        <dbReference type="EMBL" id="WHX10286.1"/>
    </source>
</evidence>
<feature type="coiled-coil region" evidence="1">
    <location>
        <begin position="25"/>
        <end position="116"/>
    </location>
</feature>
<dbReference type="Gene3D" id="1.10.287.1490">
    <property type="match status" value="1"/>
</dbReference>
<protein>
    <recommendedName>
        <fullName evidence="5">Cell surface protein</fullName>
    </recommendedName>
</protein>
<keyword evidence="1" id="KW-0175">Coiled coil</keyword>
<feature type="signal peptide" evidence="2">
    <location>
        <begin position="1"/>
        <end position="23"/>
    </location>
</feature>
<dbReference type="RefSeq" id="WP_118038242.1">
    <property type="nucleotide sequence ID" value="NZ_CAXTLI010000002.1"/>
</dbReference>
<dbReference type="GO" id="GO:0003691">
    <property type="term" value="F:double-stranded telomeric DNA binding"/>
    <property type="evidence" value="ECO:0007669"/>
    <property type="project" value="TreeGrafter"/>
</dbReference>
<dbReference type="Proteomes" id="UP001177934">
    <property type="component" value="Chromosome"/>
</dbReference>
<dbReference type="PROSITE" id="PS51257">
    <property type="entry name" value="PROKAR_LIPOPROTEIN"/>
    <property type="match status" value="1"/>
</dbReference>
<evidence type="ECO:0000256" key="2">
    <source>
        <dbReference type="SAM" id="SignalP"/>
    </source>
</evidence>
<dbReference type="GO" id="GO:0043047">
    <property type="term" value="F:single-stranded telomeric DNA binding"/>
    <property type="evidence" value="ECO:0007669"/>
    <property type="project" value="TreeGrafter"/>
</dbReference>
<dbReference type="GO" id="GO:0051880">
    <property type="term" value="F:G-quadruplex DNA binding"/>
    <property type="evidence" value="ECO:0007669"/>
    <property type="project" value="TreeGrafter"/>
</dbReference>
<dbReference type="PANTHER" id="PTHR18867">
    <property type="entry name" value="RAD50"/>
    <property type="match status" value="1"/>
</dbReference>
<dbReference type="GO" id="GO:0007004">
    <property type="term" value="P:telomere maintenance via telomerase"/>
    <property type="evidence" value="ECO:0007669"/>
    <property type="project" value="TreeGrafter"/>
</dbReference>